<evidence type="ECO:0000256" key="1">
    <source>
        <dbReference type="SAM" id="Phobius"/>
    </source>
</evidence>
<name>A0A9P0A0G0_BEMTA</name>
<dbReference type="KEGG" id="btab:109034058"/>
<dbReference type="AlphaFoldDB" id="A0A9P0A0G0"/>
<feature type="transmembrane region" description="Helical" evidence="1">
    <location>
        <begin position="48"/>
        <end position="65"/>
    </location>
</feature>
<evidence type="ECO:0000313" key="3">
    <source>
        <dbReference type="Proteomes" id="UP001152759"/>
    </source>
</evidence>
<dbReference type="PANTHER" id="PTHR46830:SF1">
    <property type="entry name" value="ALPHA-1,4-N-ACETYLGLUCOSAMINYLTRANSFERASE"/>
    <property type="match status" value="1"/>
</dbReference>
<dbReference type="InterPro" id="IPR029044">
    <property type="entry name" value="Nucleotide-diphossugar_trans"/>
</dbReference>
<protein>
    <recommendedName>
        <fullName evidence="4">Glycosyltransferase</fullName>
    </recommendedName>
</protein>
<keyword evidence="1" id="KW-0472">Membrane</keyword>
<proteinExistence type="predicted"/>
<dbReference type="PANTHER" id="PTHR46830">
    <property type="entry name" value="TRANSFERASE, PUTATIVE-RELATED"/>
    <property type="match status" value="1"/>
</dbReference>
<dbReference type="EMBL" id="OU963862">
    <property type="protein sequence ID" value="CAH0380891.1"/>
    <property type="molecule type" value="Genomic_DNA"/>
</dbReference>
<dbReference type="Gene3D" id="3.90.550.20">
    <property type="match status" value="1"/>
</dbReference>
<gene>
    <name evidence="2" type="ORF">BEMITA_LOCUS601</name>
</gene>
<keyword evidence="3" id="KW-1185">Reference proteome</keyword>
<accession>A0A9P0A0G0</accession>
<reference evidence="2" key="1">
    <citation type="submission" date="2021-12" db="EMBL/GenBank/DDBJ databases">
        <authorList>
            <person name="King R."/>
        </authorList>
    </citation>
    <scope>NUCLEOTIDE SEQUENCE</scope>
</reference>
<sequence length="375" mass="44384">MVIKRELRICLNVFVGSLITMTQSASFQNPWQMSLQKTRHKLRKWRRIWALLLTGAVVVSLWLIFRRRRPPGDVLERLRFLPNPFAASGLTNETGAPTPIVPNLVHFIVFQKPTVSFIHFVCVLAALRNQRPDKIYFHSNVQLSGPYWERLLQLKEFSERVVLRQIEMPKEIFNQTIREDYRIFHGGDIARIQVLMQFGGIFLDNDSYVVKSLDFFRHFEMAIGWDEEQFLGTQIIVAHREARFLDLWLHSYEGMYETDLWYYNAGELPTTWILHRRPDLVHRVKVLFGNDGKFQQLLFQRYWPGWREQYTFHLLARKAHQSGLRNISPNASYPVDFNEHNLQNYPITFREMANEVLDYEKILLKEDLALGQESS</sequence>
<keyword evidence="1" id="KW-1133">Transmembrane helix</keyword>
<dbReference type="Proteomes" id="UP001152759">
    <property type="component" value="Chromosome 1"/>
</dbReference>
<dbReference type="SUPFAM" id="SSF53448">
    <property type="entry name" value="Nucleotide-diphospho-sugar transferases"/>
    <property type="match status" value="1"/>
</dbReference>
<organism evidence="2 3">
    <name type="scientific">Bemisia tabaci</name>
    <name type="common">Sweetpotato whitefly</name>
    <name type="synonym">Aleurodes tabaci</name>
    <dbReference type="NCBI Taxonomy" id="7038"/>
    <lineage>
        <taxon>Eukaryota</taxon>
        <taxon>Metazoa</taxon>
        <taxon>Ecdysozoa</taxon>
        <taxon>Arthropoda</taxon>
        <taxon>Hexapoda</taxon>
        <taxon>Insecta</taxon>
        <taxon>Pterygota</taxon>
        <taxon>Neoptera</taxon>
        <taxon>Paraneoptera</taxon>
        <taxon>Hemiptera</taxon>
        <taxon>Sternorrhyncha</taxon>
        <taxon>Aleyrodoidea</taxon>
        <taxon>Aleyrodidae</taxon>
        <taxon>Aleyrodinae</taxon>
        <taxon>Bemisia</taxon>
    </lineage>
</organism>
<keyword evidence="1" id="KW-0812">Transmembrane</keyword>
<evidence type="ECO:0000313" key="2">
    <source>
        <dbReference type="EMBL" id="CAH0380891.1"/>
    </source>
</evidence>
<evidence type="ECO:0008006" key="4">
    <source>
        <dbReference type="Google" id="ProtNLM"/>
    </source>
</evidence>